<dbReference type="EMBL" id="JAVIIQ010000024">
    <property type="protein sequence ID" value="MDX8535623.1"/>
    <property type="molecule type" value="Genomic_DNA"/>
</dbReference>
<accession>A0ABU5AEB7</accession>
<organism evidence="1 2">
    <name type="scientific">Mesorhizobium vachelliae</name>
    <dbReference type="NCBI Taxonomy" id="3072309"/>
    <lineage>
        <taxon>Bacteria</taxon>
        <taxon>Pseudomonadati</taxon>
        <taxon>Pseudomonadota</taxon>
        <taxon>Alphaproteobacteria</taxon>
        <taxon>Hyphomicrobiales</taxon>
        <taxon>Phyllobacteriaceae</taxon>
        <taxon>Mesorhizobium</taxon>
    </lineage>
</organism>
<dbReference type="Proteomes" id="UP001285154">
    <property type="component" value="Unassembled WGS sequence"/>
</dbReference>
<gene>
    <name evidence="1" type="ORF">RFM42_31950</name>
</gene>
<comment type="caution">
    <text evidence="1">The sequence shown here is derived from an EMBL/GenBank/DDBJ whole genome shotgun (WGS) entry which is preliminary data.</text>
</comment>
<proteinExistence type="predicted"/>
<protein>
    <submittedName>
        <fullName evidence="1">Uncharacterized protein</fullName>
    </submittedName>
</protein>
<reference evidence="1 2" key="1">
    <citation type="submission" date="2023-08" db="EMBL/GenBank/DDBJ databases">
        <title>Implementing the SeqCode for naming new Mesorhizobium species isolated from Vachellia karroo root nodules.</title>
        <authorList>
            <person name="Van Lill M."/>
        </authorList>
    </citation>
    <scope>NUCLEOTIDE SEQUENCE [LARGE SCALE GENOMIC DNA]</scope>
    <source>
        <strain evidence="1 2">VK25D</strain>
    </source>
</reference>
<evidence type="ECO:0000313" key="2">
    <source>
        <dbReference type="Proteomes" id="UP001285154"/>
    </source>
</evidence>
<sequence>MQVRYAIVWLEFRAAKIFLFDGTVIEDTWVEIPLTEHRDRDNGGTEGADDFFGEVARCLDVAQEWIILGTRSGCFGLLAYICRRKLDGCVVGAEVTEVSDGMAAVSHVRDYFARYRNRVGR</sequence>
<dbReference type="RefSeq" id="WP_320253192.1">
    <property type="nucleotide sequence ID" value="NZ_JAVIIQ010000024.1"/>
</dbReference>
<evidence type="ECO:0000313" key="1">
    <source>
        <dbReference type="EMBL" id="MDX8535623.1"/>
    </source>
</evidence>
<name>A0ABU5AEB7_9HYPH</name>
<keyword evidence="2" id="KW-1185">Reference proteome</keyword>